<dbReference type="InterPro" id="IPR006517">
    <property type="entry name" value="Phage_terminase_lsu-like_C"/>
</dbReference>
<comment type="caution">
    <text evidence="1">The sequence shown here is derived from an EMBL/GenBank/DDBJ whole genome shotgun (WGS) entry which is preliminary data.</text>
</comment>
<dbReference type="NCBIfam" id="TIGR01630">
    <property type="entry name" value="psiM2_ORF9"/>
    <property type="match status" value="1"/>
</dbReference>
<dbReference type="Proteomes" id="UP000214646">
    <property type="component" value="Unassembled WGS sequence"/>
</dbReference>
<proteinExistence type="predicted"/>
<keyword evidence="2" id="KW-1185">Reference proteome</keyword>
<name>A0A225DL18_9BACT</name>
<dbReference type="EMBL" id="NIDE01000005">
    <property type="protein sequence ID" value="OWK42180.1"/>
    <property type="molecule type" value="Genomic_DNA"/>
</dbReference>
<organism evidence="1 2">
    <name type="scientific">Fimbriiglobus ruber</name>
    <dbReference type="NCBI Taxonomy" id="1908690"/>
    <lineage>
        <taxon>Bacteria</taxon>
        <taxon>Pseudomonadati</taxon>
        <taxon>Planctomycetota</taxon>
        <taxon>Planctomycetia</taxon>
        <taxon>Gemmatales</taxon>
        <taxon>Gemmataceae</taxon>
        <taxon>Fimbriiglobus</taxon>
    </lineage>
</organism>
<sequence length="76" mass="8474">MERTKDKLTRVMDAVSSIEAGFVVLPEDAPFASDFLVECEAFTADDSHAHDDQIDPMCDAITDMLLTKRSSLFDFT</sequence>
<dbReference type="AlphaFoldDB" id="A0A225DL18"/>
<reference evidence="2" key="1">
    <citation type="submission" date="2017-06" db="EMBL/GenBank/DDBJ databases">
        <title>Genome analysis of Fimbriiglobus ruber SP5, the first member of the order Planctomycetales with confirmed chitinolytic capability.</title>
        <authorList>
            <person name="Ravin N.V."/>
            <person name="Rakitin A.L."/>
            <person name="Ivanova A.A."/>
            <person name="Beletsky A.V."/>
            <person name="Kulichevskaya I.S."/>
            <person name="Mardanov A.V."/>
            <person name="Dedysh S.N."/>
        </authorList>
    </citation>
    <scope>NUCLEOTIDE SEQUENCE [LARGE SCALE GENOMIC DNA]</scope>
    <source>
        <strain evidence="2">SP5</strain>
    </source>
</reference>
<gene>
    <name evidence="1" type="ORF">FRUB_04258</name>
</gene>
<evidence type="ECO:0000313" key="1">
    <source>
        <dbReference type="EMBL" id="OWK42180.1"/>
    </source>
</evidence>
<protein>
    <submittedName>
        <fullName evidence="1">Phage-related protein</fullName>
    </submittedName>
</protein>
<evidence type="ECO:0000313" key="2">
    <source>
        <dbReference type="Proteomes" id="UP000214646"/>
    </source>
</evidence>
<accession>A0A225DL18</accession>